<name>A0A238KTN4_9RHOB</name>
<feature type="transmembrane region" description="Helical" evidence="1">
    <location>
        <begin position="251"/>
        <end position="269"/>
    </location>
</feature>
<dbReference type="Gene3D" id="2.60.40.2130">
    <property type="entry name" value="F-spondin domain"/>
    <property type="match status" value="1"/>
</dbReference>
<dbReference type="InterPro" id="IPR009465">
    <property type="entry name" value="Spondin_N"/>
</dbReference>
<evidence type="ECO:0000259" key="3">
    <source>
        <dbReference type="Pfam" id="PF06468"/>
    </source>
</evidence>
<dbReference type="NCBIfam" id="NF038123">
    <property type="entry name" value="NF038123_dom"/>
    <property type="match status" value="1"/>
</dbReference>
<evidence type="ECO:0000313" key="4">
    <source>
        <dbReference type="EMBL" id="SMX46159.1"/>
    </source>
</evidence>
<accession>A0A238KTN4</accession>
<dbReference type="Pfam" id="PF06468">
    <property type="entry name" value="Spond_N"/>
    <property type="match status" value="1"/>
</dbReference>
<proteinExistence type="predicted"/>
<protein>
    <submittedName>
        <fullName evidence="4">Spondin_N</fullName>
    </submittedName>
</protein>
<dbReference type="RefSeq" id="WP_093968060.1">
    <property type="nucleotide sequence ID" value="NZ_FXYE01000002.1"/>
</dbReference>
<feature type="signal peptide" evidence="2">
    <location>
        <begin position="1"/>
        <end position="23"/>
    </location>
</feature>
<feature type="domain" description="Spondin" evidence="3">
    <location>
        <begin position="47"/>
        <end position="179"/>
    </location>
</feature>
<keyword evidence="1" id="KW-0472">Membrane</keyword>
<evidence type="ECO:0000313" key="5">
    <source>
        <dbReference type="Proteomes" id="UP000202922"/>
    </source>
</evidence>
<keyword evidence="5" id="KW-1185">Reference proteome</keyword>
<evidence type="ECO:0000256" key="2">
    <source>
        <dbReference type="SAM" id="SignalP"/>
    </source>
</evidence>
<reference evidence="5" key="1">
    <citation type="submission" date="2017-05" db="EMBL/GenBank/DDBJ databases">
        <authorList>
            <person name="Rodrigo-Torres L."/>
            <person name="Arahal R. D."/>
            <person name="Lucena T."/>
        </authorList>
    </citation>
    <scope>NUCLEOTIDE SEQUENCE [LARGE SCALE GENOMIC DNA]</scope>
    <source>
        <strain evidence="5">CECT 8621</strain>
    </source>
</reference>
<dbReference type="AlphaFoldDB" id="A0A238KTN4"/>
<dbReference type="Proteomes" id="UP000202922">
    <property type="component" value="Unassembled WGS sequence"/>
</dbReference>
<dbReference type="InterPro" id="IPR038678">
    <property type="entry name" value="Spondin_N_sf"/>
</dbReference>
<keyword evidence="1" id="KW-0812">Transmembrane</keyword>
<sequence length="279" mass="28124">MLNIRQGRMAAFALAIASGGAIAAPAAATTLEITITNNAPIGGFAITPLFGAFHDGSYDPFDVGSAASAGLQSIAELGDVSGLPGELAAADPNATSVVIAAPQSGPPTIDPGESTSVTITLNPTEELYFSFLSMIVPSNDTFLGSDDPTAHQLFDSAGLYTGDVTIDVTGSFLFDAGTEVNDPLRGPAFVIGQEATAGAAENGTVQRASSLLDFAGVQTPLGPLDGGLIDFTANPGAFSIATITISQVAPVPLPATGLLLLGGFAVLGASRMKRRKART</sequence>
<keyword evidence="1" id="KW-1133">Transmembrane helix</keyword>
<organism evidence="4 5">
    <name type="scientific">Actibacterium lipolyticum</name>
    <dbReference type="NCBI Taxonomy" id="1524263"/>
    <lineage>
        <taxon>Bacteria</taxon>
        <taxon>Pseudomonadati</taxon>
        <taxon>Pseudomonadota</taxon>
        <taxon>Alphaproteobacteria</taxon>
        <taxon>Rhodobacterales</taxon>
        <taxon>Roseobacteraceae</taxon>
        <taxon>Actibacterium</taxon>
    </lineage>
</organism>
<dbReference type="OrthoDB" id="264824at2"/>
<feature type="chain" id="PRO_5013325774" evidence="2">
    <location>
        <begin position="24"/>
        <end position="279"/>
    </location>
</feature>
<evidence type="ECO:0000256" key="1">
    <source>
        <dbReference type="SAM" id="Phobius"/>
    </source>
</evidence>
<gene>
    <name evidence="4" type="ORF">COL8621_02990</name>
</gene>
<keyword evidence="2" id="KW-0732">Signal</keyword>
<dbReference type="EMBL" id="FXYE01000002">
    <property type="protein sequence ID" value="SMX46159.1"/>
    <property type="molecule type" value="Genomic_DNA"/>
</dbReference>